<evidence type="ECO:0000313" key="1">
    <source>
        <dbReference type="EMBL" id="GFC80810.1"/>
    </source>
</evidence>
<proteinExistence type="predicted"/>
<organism evidence="1">
    <name type="scientific">Tanacetum cinerariifolium</name>
    <name type="common">Dalmatian daisy</name>
    <name type="synonym">Chrysanthemum cinerariifolium</name>
    <dbReference type="NCBI Taxonomy" id="118510"/>
    <lineage>
        <taxon>Eukaryota</taxon>
        <taxon>Viridiplantae</taxon>
        <taxon>Streptophyta</taxon>
        <taxon>Embryophyta</taxon>
        <taxon>Tracheophyta</taxon>
        <taxon>Spermatophyta</taxon>
        <taxon>Magnoliopsida</taxon>
        <taxon>eudicotyledons</taxon>
        <taxon>Gunneridae</taxon>
        <taxon>Pentapetalae</taxon>
        <taxon>asterids</taxon>
        <taxon>campanulids</taxon>
        <taxon>Asterales</taxon>
        <taxon>Asteraceae</taxon>
        <taxon>Asteroideae</taxon>
        <taxon>Anthemideae</taxon>
        <taxon>Anthemidinae</taxon>
        <taxon>Tanacetum</taxon>
    </lineage>
</organism>
<dbReference type="EMBL" id="BKCJ011076862">
    <property type="protein sequence ID" value="GFC80810.1"/>
    <property type="molecule type" value="Genomic_DNA"/>
</dbReference>
<protein>
    <submittedName>
        <fullName evidence="1">Uncharacterized protein</fullName>
    </submittedName>
</protein>
<sequence>GQYRLTEITHSVQADQYQNAFVALPDSAKHPAANKEVQPPMGVPELAQVLVGYEHGLAEFPVVLGNLFHPQNKQQAKYTTPQNQLKGLQTAGGNNAGRHCGYCPPQRRGYGHPKYCPDGPAGSFPHGAAKRGCALAHHR</sequence>
<gene>
    <name evidence="1" type="ORF">Tci_852780</name>
</gene>
<dbReference type="AlphaFoldDB" id="A0A699R3R8"/>
<accession>A0A699R3R8</accession>
<reference evidence="1" key="1">
    <citation type="journal article" date="2019" name="Sci. Rep.">
        <title>Draft genome of Tanacetum cinerariifolium, the natural source of mosquito coil.</title>
        <authorList>
            <person name="Yamashiro T."/>
            <person name="Shiraishi A."/>
            <person name="Satake H."/>
            <person name="Nakayama K."/>
        </authorList>
    </citation>
    <scope>NUCLEOTIDE SEQUENCE</scope>
</reference>
<name>A0A699R3R8_TANCI</name>
<feature type="non-terminal residue" evidence="1">
    <location>
        <position position="1"/>
    </location>
</feature>
<comment type="caution">
    <text evidence="1">The sequence shown here is derived from an EMBL/GenBank/DDBJ whole genome shotgun (WGS) entry which is preliminary data.</text>
</comment>